<dbReference type="GO" id="GO:0008476">
    <property type="term" value="F:protein-tyrosine sulfotransferase activity"/>
    <property type="evidence" value="ECO:0007669"/>
    <property type="project" value="InterPro"/>
</dbReference>
<evidence type="ECO:0000256" key="1">
    <source>
        <dbReference type="ARBA" id="ARBA00022679"/>
    </source>
</evidence>
<accession>A0A3P3VQD5</accession>
<name>A0A3P3VQD5_9GAMM</name>
<proteinExistence type="predicted"/>
<reference evidence="2 3" key="2">
    <citation type="submission" date="2018-12" db="EMBL/GenBank/DDBJ databases">
        <title>Simiduia agarivorans gen. nov., sp. nov., a marine, agarolytic bacterium isolated from shallow coastal water from Keelung, Taiwan.</title>
        <authorList>
            <person name="Shieh W.Y."/>
        </authorList>
    </citation>
    <scope>NUCLEOTIDE SEQUENCE [LARGE SCALE GENOMIC DNA]</scope>
    <source>
        <strain evidence="2 3">GTF-13</strain>
    </source>
</reference>
<dbReference type="Gene3D" id="3.40.50.300">
    <property type="entry name" value="P-loop containing nucleotide triphosphate hydrolases"/>
    <property type="match status" value="1"/>
</dbReference>
<evidence type="ECO:0000313" key="3">
    <source>
        <dbReference type="Proteomes" id="UP000280792"/>
    </source>
</evidence>
<dbReference type="Proteomes" id="UP000280792">
    <property type="component" value="Unassembled WGS sequence"/>
</dbReference>
<organism evidence="2 3">
    <name type="scientific">Aestuariirhabdus litorea</name>
    <dbReference type="NCBI Taxonomy" id="2528527"/>
    <lineage>
        <taxon>Bacteria</taxon>
        <taxon>Pseudomonadati</taxon>
        <taxon>Pseudomonadota</taxon>
        <taxon>Gammaproteobacteria</taxon>
        <taxon>Oceanospirillales</taxon>
        <taxon>Aestuariirhabdaceae</taxon>
        <taxon>Aestuariirhabdus</taxon>
    </lineage>
</organism>
<keyword evidence="3" id="KW-1185">Reference proteome</keyword>
<keyword evidence="1 2" id="KW-0808">Transferase</keyword>
<dbReference type="PANTHER" id="PTHR12788">
    <property type="entry name" value="PROTEIN-TYROSINE SULFOTRANSFERASE 2"/>
    <property type="match status" value="1"/>
</dbReference>
<evidence type="ECO:0000313" key="2">
    <source>
        <dbReference type="EMBL" id="RRJ84537.1"/>
    </source>
</evidence>
<protein>
    <submittedName>
        <fullName evidence="2">Sulfotransferase</fullName>
    </submittedName>
</protein>
<comment type="caution">
    <text evidence="2">The sequence shown here is derived from an EMBL/GenBank/DDBJ whole genome shotgun (WGS) entry which is preliminary data.</text>
</comment>
<sequence>MKNDSRPVFIVGAPRSGTTLLQYMLRSHPNLSLPTGESHFFIPLFTHAERWGDLAQAGQVKALLAEMYRRSAEFLDTDLHGLRFDIDSLSDEIVTQGLVTVPDIIDFIYTKNAKGEGKQRWGDKTPYYVFHMPTILQMFPGAQFVHLIRDGRDCALSLIDRKDDFGVYNLHFAGRYWKEYVDRGRESGAQLPDGSYLEVKYEELISQPKLSVAKILAFLGEQYHTDVIEFRKSSLAPEESKTPLLSRSIDAANKEKWRLKMSPWGIRLFESAAGRTLTASGYALETSEHELPLPIRACYRLHNQAVRRLRRYWRAWQTRAL</sequence>
<dbReference type="RefSeq" id="WP_125014968.1">
    <property type="nucleotide sequence ID" value="NZ_QWEZ01000001.1"/>
</dbReference>
<dbReference type="SUPFAM" id="SSF52540">
    <property type="entry name" value="P-loop containing nucleoside triphosphate hydrolases"/>
    <property type="match status" value="1"/>
</dbReference>
<dbReference type="AlphaFoldDB" id="A0A3P3VQD5"/>
<dbReference type="EMBL" id="QWEZ01000001">
    <property type="protein sequence ID" value="RRJ84537.1"/>
    <property type="molecule type" value="Genomic_DNA"/>
</dbReference>
<reference evidence="2 3" key="1">
    <citation type="submission" date="2018-08" db="EMBL/GenBank/DDBJ databases">
        <authorList>
            <person name="Khan S.A."/>
        </authorList>
    </citation>
    <scope>NUCLEOTIDE SEQUENCE [LARGE SCALE GENOMIC DNA]</scope>
    <source>
        <strain evidence="2 3">GTF-13</strain>
    </source>
</reference>
<gene>
    <name evidence="2" type="ORF">D0544_05375</name>
</gene>
<dbReference type="PANTHER" id="PTHR12788:SF10">
    <property type="entry name" value="PROTEIN-TYROSINE SULFOTRANSFERASE"/>
    <property type="match status" value="1"/>
</dbReference>
<dbReference type="Pfam" id="PF13469">
    <property type="entry name" value="Sulfotransfer_3"/>
    <property type="match status" value="1"/>
</dbReference>
<dbReference type="InterPro" id="IPR027417">
    <property type="entry name" value="P-loop_NTPase"/>
</dbReference>
<dbReference type="InterPro" id="IPR026634">
    <property type="entry name" value="TPST-like"/>
</dbReference>